<proteinExistence type="predicted"/>
<evidence type="ECO:0000313" key="3">
    <source>
        <dbReference type="Proteomes" id="UP000002748"/>
    </source>
</evidence>
<protein>
    <submittedName>
        <fullName evidence="2">Uncharacterized protein</fullName>
    </submittedName>
</protein>
<reference evidence="2 3" key="1">
    <citation type="journal article" date="2012" name="Eukaryot. Cell">
        <title>Draft genome sequence of CBS 2479, the standard type strain of Trichosporon asahii.</title>
        <authorList>
            <person name="Yang R.Y."/>
            <person name="Li H.T."/>
            <person name="Zhu H."/>
            <person name="Zhou G.P."/>
            <person name="Wang M."/>
            <person name="Wang L."/>
        </authorList>
    </citation>
    <scope>NUCLEOTIDE SEQUENCE [LARGE SCALE GENOMIC DNA]</scope>
    <source>
        <strain evidence="3">ATCC 90039 / CBS 2479 / JCM 2466 / KCTC 7840 / NCYC 2677 / UAMH 7654</strain>
    </source>
</reference>
<dbReference type="HOGENOM" id="CLU_650837_0_0_1"/>
<name>J5SH63_TRIAS</name>
<evidence type="ECO:0000313" key="2">
    <source>
        <dbReference type="EMBL" id="EJT45611.1"/>
    </source>
</evidence>
<comment type="caution">
    <text evidence="2">The sequence shown here is derived from an EMBL/GenBank/DDBJ whole genome shotgun (WGS) entry which is preliminary data.</text>
</comment>
<dbReference type="EMBL" id="ALBS01000322">
    <property type="protein sequence ID" value="EJT45611.1"/>
    <property type="molecule type" value="Genomic_DNA"/>
</dbReference>
<feature type="region of interest" description="Disordered" evidence="1">
    <location>
        <begin position="323"/>
        <end position="348"/>
    </location>
</feature>
<evidence type="ECO:0000256" key="1">
    <source>
        <dbReference type="SAM" id="MobiDB-lite"/>
    </source>
</evidence>
<dbReference type="AlphaFoldDB" id="J5SH63"/>
<dbReference type="KEGG" id="tasa:A1Q1_05760"/>
<dbReference type="Proteomes" id="UP000002748">
    <property type="component" value="Unassembled WGS sequence"/>
</dbReference>
<dbReference type="RefSeq" id="XP_014176444.1">
    <property type="nucleotide sequence ID" value="XM_014320969.1"/>
</dbReference>
<organism evidence="2 3">
    <name type="scientific">Trichosporon asahii var. asahii (strain ATCC 90039 / CBS 2479 / JCM 2466 / KCTC 7840 / NBRC 103889/ NCYC 2677 / UAMH 7654)</name>
    <name type="common">Yeast</name>
    <dbReference type="NCBI Taxonomy" id="1186058"/>
    <lineage>
        <taxon>Eukaryota</taxon>
        <taxon>Fungi</taxon>
        <taxon>Dikarya</taxon>
        <taxon>Basidiomycota</taxon>
        <taxon>Agaricomycotina</taxon>
        <taxon>Tremellomycetes</taxon>
        <taxon>Trichosporonales</taxon>
        <taxon>Trichosporonaceae</taxon>
        <taxon>Trichosporon</taxon>
    </lineage>
</organism>
<sequence length="446" mass="48955">MSSSALNSVLNGHRSFSPIELTAFCLQGSIERRLATVTEALTGVDLGALSVDMLEFSTGQGHDQDIVKITWQNSAWDRDVDLTASMDFIRQRLSARGLQVSWSSSPGKDRRREGVFRLVSCAPHVSSKAHATRAVVDFCIAHQFRLVHHRVETTQDGYLVHVTLGDPDSVSSVAEAVSKTSSFFETFSLAASYQPSVSVIPIHYPTTIASIYHGFHSEYTLLRELDSWVASFNSLHNAQERLLEVFDGKRLQYVQGVIAVAVPSSVGLAQFIEKQIPETGEPYELGYYLNQRKLQPKVVRQAIRLVGRDRFYSLLPHFSDAGEIEQLPAPTDEPITDDDASGEASTDASGDAHVLGLAIQLKELKVEVDMLRRDRSSNTALAMSAHGALAGTLLGKAEEADNARARIIGVMEKLQTQLCEMMQLFELTAAAEDIAHSALNIDLTTL</sequence>
<gene>
    <name evidence="2" type="ORF">A1Q1_05760</name>
</gene>
<dbReference type="VEuPathDB" id="FungiDB:A1Q1_05760"/>
<dbReference type="GeneID" id="25989272"/>
<accession>J5SH63</accession>